<dbReference type="EMBL" id="KQ241672">
    <property type="protein sequence ID" value="KNC86012.1"/>
    <property type="molecule type" value="Genomic_DNA"/>
</dbReference>
<dbReference type="RefSeq" id="XP_014159914.1">
    <property type="nucleotide sequence ID" value="XM_014304439.1"/>
</dbReference>
<organism evidence="2 3">
    <name type="scientific">Sphaeroforma arctica JP610</name>
    <dbReference type="NCBI Taxonomy" id="667725"/>
    <lineage>
        <taxon>Eukaryota</taxon>
        <taxon>Ichthyosporea</taxon>
        <taxon>Ichthyophonida</taxon>
        <taxon>Sphaeroforma</taxon>
    </lineage>
</organism>
<reference evidence="2 3" key="1">
    <citation type="submission" date="2011-02" db="EMBL/GenBank/DDBJ databases">
        <title>The Genome Sequence of Sphaeroforma arctica JP610.</title>
        <authorList>
            <consortium name="The Broad Institute Genome Sequencing Platform"/>
            <person name="Russ C."/>
            <person name="Cuomo C."/>
            <person name="Young S.K."/>
            <person name="Zeng Q."/>
            <person name="Gargeya S."/>
            <person name="Alvarado L."/>
            <person name="Berlin A."/>
            <person name="Chapman S.B."/>
            <person name="Chen Z."/>
            <person name="Freedman E."/>
            <person name="Gellesch M."/>
            <person name="Goldberg J."/>
            <person name="Griggs A."/>
            <person name="Gujja S."/>
            <person name="Heilman E."/>
            <person name="Heiman D."/>
            <person name="Howarth C."/>
            <person name="Mehta T."/>
            <person name="Neiman D."/>
            <person name="Pearson M."/>
            <person name="Roberts A."/>
            <person name="Saif S."/>
            <person name="Shea T."/>
            <person name="Shenoy N."/>
            <person name="Sisk P."/>
            <person name="Stolte C."/>
            <person name="Sykes S."/>
            <person name="White J."/>
            <person name="Yandava C."/>
            <person name="Burger G."/>
            <person name="Gray M.W."/>
            <person name="Holland P.W.H."/>
            <person name="King N."/>
            <person name="Lang F.B.F."/>
            <person name="Roger A.J."/>
            <person name="Ruiz-Trillo I."/>
            <person name="Haas B."/>
            <person name="Nusbaum C."/>
            <person name="Birren B."/>
        </authorList>
    </citation>
    <scope>NUCLEOTIDE SEQUENCE [LARGE SCALE GENOMIC DNA]</scope>
    <source>
        <strain evidence="2 3">JP610</strain>
    </source>
</reference>
<dbReference type="GeneID" id="25902317"/>
<dbReference type="Proteomes" id="UP000054560">
    <property type="component" value="Unassembled WGS sequence"/>
</dbReference>
<proteinExistence type="predicted"/>
<evidence type="ECO:0000256" key="1">
    <source>
        <dbReference type="SAM" id="MobiDB-lite"/>
    </source>
</evidence>
<protein>
    <submittedName>
        <fullName evidence="2">Uncharacterized protein</fullName>
    </submittedName>
</protein>
<evidence type="ECO:0000313" key="3">
    <source>
        <dbReference type="Proteomes" id="UP000054560"/>
    </source>
</evidence>
<sequence length="149" mass="17014">KNLTLLTDIFNATFLAKTLLLEDILGWSMNLKVIFVPARWGSRLAAVRGPGQLRTEEKNNSGILKRNFGRPVNPHDKDMKRYGSIHVEVTISKAGVTKLYESIIDTLVIMKLDTRIHRRVLQKKKPNTGPSRQPRQRSSRWGLRATLLE</sequence>
<accession>A0A0L0GAF5</accession>
<feature type="non-terminal residue" evidence="2">
    <location>
        <position position="1"/>
    </location>
</feature>
<evidence type="ECO:0000313" key="2">
    <source>
        <dbReference type="EMBL" id="KNC86012.1"/>
    </source>
</evidence>
<dbReference type="AlphaFoldDB" id="A0A0L0GAF5"/>
<gene>
    <name evidence="2" type="ORF">SARC_01813</name>
</gene>
<keyword evidence="3" id="KW-1185">Reference proteome</keyword>
<feature type="region of interest" description="Disordered" evidence="1">
    <location>
        <begin position="120"/>
        <end position="149"/>
    </location>
</feature>
<name>A0A0L0GAF5_9EUKA</name>